<gene>
    <name evidence="3" type="ORF">EKO27_g5359</name>
</gene>
<dbReference type="PROSITE" id="PS50011">
    <property type="entry name" value="PROTEIN_KINASE_DOM"/>
    <property type="match status" value="1"/>
</dbReference>
<dbReference type="EMBL" id="RYZI01000141">
    <property type="protein sequence ID" value="RWA09767.1"/>
    <property type="molecule type" value="Genomic_DNA"/>
</dbReference>
<evidence type="ECO:0000256" key="1">
    <source>
        <dbReference type="SAM" id="MobiDB-lite"/>
    </source>
</evidence>
<keyword evidence="4" id="KW-1185">Reference proteome</keyword>
<dbReference type="GO" id="GO:0005524">
    <property type="term" value="F:ATP binding"/>
    <property type="evidence" value="ECO:0007669"/>
    <property type="project" value="InterPro"/>
</dbReference>
<feature type="compositionally biased region" description="Pro residues" evidence="1">
    <location>
        <begin position="226"/>
        <end position="236"/>
    </location>
</feature>
<dbReference type="InterPro" id="IPR052396">
    <property type="entry name" value="Meiotic_Drive_Suppr_Kinase"/>
</dbReference>
<dbReference type="Gene3D" id="1.10.510.10">
    <property type="entry name" value="Transferase(Phosphotransferase) domain 1"/>
    <property type="match status" value="1"/>
</dbReference>
<evidence type="ECO:0000313" key="3">
    <source>
        <dbReference type="EMBL" id="RWA09767.1"/>
    </source>
</evidence>
<protein>
    <recommendedName>
        <fullName evidence="2">Protein kinase domain-containing protein</fullName>
    </recommendedName>
</protein>
<dbReference type="PANTHER" id="PTHR37171">
    <property type="entry name" value="SERINE/THREONINE-PROTEIN KINASE YRZF-RELATED"/>
    <property type="match status" value="1"/>
</dbReference>
<dbReference type="SUPFAM" id="SSF56112">
    <property type="entry name" value="Protein kinase-like (PK-like)"/>
    <property type="match status" value="1"/>
</dbReference>
<accession>A0A439D5S4</accession>
<feature type="region of interest" description="Disordered" evidence="1">
    <location>
        <begin position="463"/>
        <end position="549"/>
    </location>
</feature>
<dbReference type="InterPro" id="IPR000719">
    <property type="entry name" value="Prot_kinase_dom"/>
</dbReference>
<organism evidence="3 4">
    <name type="scientific">Xylaria grammica</name>
    <dbReference type="NCBI Taxonomy" id="363999"/>
    <lineage>
        <taxon>Eukaryota</taxon>
        <taxon>Fungi</taxon>
        <taxon>Dikarya</taxon>
        <taxon>Ascomycota</taxon>
        <taxon>Pezizomycotina</taxon>
        <taxon>Sordariomycetes</taxon>
        <taxon>Xylariomycetidae</taxon>
        <taxon>Xylariales</taxon>
        <taxon>Xylariaceae</taxon>
        <taxon>Xylaria</taxon>
    </lineage>
</organism>
<evidence type="ECO:0000313" key="4">
    <source>
        <dbReference type="Proteomes" id="UP000286045"/>
    </source>
</evidence>
<name>A0A439D5S4_9PEZI</name>
<feature type="compositionally biased region" description="Basic and acidic residues" evidence="1">
    <location>
        <begin position="539"/>
        <end position="549"/>
    </location>
</feature>
<feature type="compositionally biased region" description="Basic and acidic residues" evidence="1">
    <location>
        <begin position="240"/>
        <end position="254"/>
    </location>
</feature>
<feature type="region of interest" description="Disordered" evidence="1">
    <location>
        <begin position="18"/>
        <end position="69"/>
    </location>
</feature>
<dbReference type="InterPro" id="IPR011009">
    <property type="entry name" value="Kinase-like_dom_sf"/>
</dbReference>
<dbReference type="STRING" id="363999.A0A439D5S4"/>
<feature type="compositionally biased region" description="Polar residues" evidence="1">
    <location>
        <begin position="496"/>
        <end position="509"/>
    </location>
</feature>
<feature type="region of interest" description="Disordered" evidence="1">
    <location>
        <begin position="218"/>
        <end position="259"/>
    </location>
</feature>
<feature type="compositionally biased region" description="Low complexity" evidence="1">
    <location>
        <begin position="438"/>
        <end position="451"/>
    </location>
</feature>
<feature type="compositionally biased region" description="Gly residues" evidence="1">
    <location>
        <begin position="521"/>
        <end position="533"/>
    </location>
</feature>
<proteinExistence type="predicted"/>
<feature type="compositionally biased region" description="Basic and acidic residues" evidence="1">
    <location>
        <begin position="18"/>
        <end position="68"/>
    </location>
</feature>
<reference evidence="3 4" key="1">
    <citation type="submission" date="2018-12" db="EMBL/GenBank/DDBJ databases">
        <title>Draft genome sequence of Xylaria grammica IHI A82.</title>
        <authorList>
            <person name="Buettner E."/>
            <person name="Kellner H."/>
        </authorList>
    </citation>
    <scope>NUCLEOTIDE SEQUENCE [LARGE SCALE GENOMIC DNA]</scope>
    <source>
        <strain evidence="3 4">IHI A82</strain>
    </source>
</reference>
<dbReference type="GO" id="GO:0004672">
    <property type="term" value="F:protein kinase activity"/>
    <property type="evidence" value="ECO:0007669"/>
    <property type="project" value="InterPro"/>
</dbReference>
<feature type="domain" description="Protein kinase" evidence="2">
    <location>
        <begin position="618"/>
        <end position="823"/>
    </location>
</feature>
<dbReference type="PANTHER" id="PTHR37171:SF1">
    <property type="entry name" value="SERINE_THREONINE-PROTEIN KINASE YRZF-RELATED"/>
    <property type="match status" value="1"/>
</dbReference>
<dbReference type="AlphaFoldDB" id="A0A439D5S4"/>
<evidence type="ECO:0000259" key="2">
    <source>
        <dbReference type="PROSITE" id="PS50011"/>
    </source>
</evidence>
<feature type="region of interest" description="Disordered" evidence="1">
    <location>
        <begin position="430"/>
        <end position="451"/>
    </location>
</feature>
<comment type="caution">
    <text evidence="3">The sequence shown here is derived from an EMBL/GenBank/DDBJ whole genome shotgun (WGS) entry which is preliminary data.</text>
</comment>
<sequence length="823" mass="93433">MEESNRIAELEERLRAAENRAREAERGRQAEQRRADRAETRRQAEQRRADRAETRRQAEKGRADRAEAQLRPTTLDEYIEACHDLIYINLNVEPDPEKRTTGSIPPPYAKYFPRRLRPWTDFHDEQREILSKVYRHFPIMRRLFDNRNYLETLGNKAMDAPLANEKMLETFLHNCVEDPVRCIIHELSRSRDFQKRLKIGHGIAFENHLKALSDPSYEVANRRPQQPRPPPPPPQGPEQVEERPKTPDPAKDPPRLNPDQICVYRYEEEGTEKRSAIAISEYKPPHKLSLPQLRAGLREIDMMEIVTNNKIPEDEEAKFRHYATELVASAVTQAFHYMVKSGLAYGLLTTGEGIVFLKIDWNEPQVVYYHLAEPAEEVAAHKNYRSCSAVSQYLGFHLLALSDYSYRGQDVRDRATSGLHTWTTDFRKAASTVPEGQRIPPRSSPSFIPSAYLSVDRTVPRRSRRLRRDSDHVSDPAMRWSDEDGSDGEGGRSPNRRNSPSPTEGQASRRSARLAGRHADGGGSRGAGGGGRTTGREGQGSDRSEFEGKPHRDLAYCTQKCLLGLVKGDVLDPECPNLKLHQHRNSHGSVVNINSRHSIGHDEFLQLLSHQLKCTLDYGITSLDITGARGALFKVTLLGYGYTFISKGTVRAFIPDLEHEARVYERLKDVQGVHVPVFLGAVNLRSLNRTYYYDFRIDIVHLCLMSWGGLSLRDGQDPDRNKSTLQPMAMEAMRAIHQRGVVHKDARYENILFNPQTEGVMLIDFERSQLLDKPRPTLAALEPNKRRRVQDAKGQARSVGSSANFSADLAGVKAAFQTLREVP</sequence>
<dbReference type="Proteomes" id="UP000286045">
    <property type="component" value="Unassembled WGS sequence"/>
</dbReference>